<dbReference type="PANTHER" id="PTHR32444:SF128">
    <property type="entry name" value="CURCULIN-LIKE (MANNOSE-BINDING) LECTIN FAMILY PROTEIN"/>
    <property type="match status" value="1"/>
</dbReference>
<comment type="caution">
    <text evidence="22">The sequence shown here is derived from an EMBL/GenBank/DDBJ whole genome shotgun (WGS) entry which is preliminary data.</text>
</comment>
<dbReference type="PANTHER" id="PTHR32444">
    <property type="entry name" value="BULB-TYPE LECTIN DOMAIN-CONTAINING PROTEIN"/>
    <property type="match status" value="1"/>
</dbReference>
<evidence type="ECO:0000256" key="1">
    <source>
        <dbReference type="ARBA" id="ARBA00004251"/>
    </source>
</evidence>
<keyword evidence="13" id="KW-1133">Transmembrane helix</keyword>
<comment type="catalytic activity">
    <reaction evidence="18">
        <text>L-threonyl-[protein] + ATP = O-phospho-L-threonyl-[protein] + ADP + H(+)</text>
        <dbReference type="Rhea" id="RHEA:46608"/>
        <dbReference type="Rhea" id="RHEA-COMP:11060"/>
        <dbReference type="Rhea" id="RHEA-COMP:11605"/>
        <dbReference type="ChEBI" id="CHEBI:15378"/>
        <dbReference type="ChEBI" id="CHEBI:30013"/>
        <dbReference type="ChEBI" id="CHEBI:30616"/>
        <dbReference type="ChEBI" id="CHEBI:61977"/>
        <dbReference type="ChEBI" id="CHEBI:456216"/>
        <dbReference type="EC" id="2.7.11.1"/>
    </reaction>
</comment>
<dbReference type="InterPro" id="IPR036426">
    <property type="entry name" value="Bulb-type_lectin_dom_sf"/>
</dbReference>
<dbReference type="AlphaFoldDB" id="A0AAW0LT29"/>
<evidence type="ECO:0000256" key="8">
    <source>
        <dbReference type="ARBA" id="ARBA00022729"/>
    </source>
</evidence>
<evidence type="ECO:0000256" key="18">
    <source>
        <dbReference type="ARBA" id="ARBA00047899"/>
    </source>
</evidence>
<evidence type="ECO:0000256" key="9">
    <source>
        <dbReference type="ARBA" id="ARBA00022734"/>
    </source>
</evidence>
<evidence type="ECO:0000256" key="16">
    <source>
        <dbReference type="ARBA" id="ARBA00023170"/>
    </source>
</evidence>
<dbReference type="Proteomes" id="UP000237347">
    <property type="component" value="Unassembled WGS sequence"/>
</dbReference>
<dbReference type="InterPro" id="IPR003609">
    <property type="entry name" value="Pan_app"/>
</dbReference>
<dbReference type="Pfam" id="PF08276">
    <property type="entry name" value="PAN_2"/>
    <property type="match status" value="1"/>
</dbReference>
<name>A0AAW0LT29_QUESU</name>
<evidence type="ECO:0000256" key="17">
    <source>
        <dbReference type="ARBA" id="ARBA00023180"/>
    </source>
</evidence>
<keyword evidence="11" id="KW-0418">Kinase</keyword>
<keyword evidence="3" id="KW-1003">Cell membrane</keyword>
<feature type="domain" description="Bulb-type lectin" evidence="21">
    <location>
        <begin position="457"/>
        <end position="583"/>
    </location>
</feature>
<keyword evidence="23" id="KW-1185">Reference proteome</keyword>
<evidence type="ECO:0000256" key="10">
    <source>
        <dbReference type="ARBA" id="ARBA00022741"/>
    </source>
</evidence>
<evidence type="ECO:0000256" key="19">
    <source>
        <dbReference type="ARBA" id="ARBA00048679"/>
    </source>
</evidence>
<accession>A0AAW0LT29</accession>
<dbReference type="CDD" id="cd00028">
    <property type="entry name" value="B_lectin"/>
    <property type="match status" value="1"/>
</dbReference>
<comment type="subcellular location">
    <subcellularLocation>
        <location evidence="1">Cell membrane</location>
        <topology evidence="1">Single-pass type I membrane protein</topology>
    </subcellularLocation>
</comment>
<comment type="catalytic activity">
    <reaction evidence="19">
        <text>L-seryl-[protein] + ATP = O-phospho-L-seryl-[protein] + ADP + H(+)</text>
        <dbReference type="Rhea" id="RHEA:17989"/>
        <dbReference type="Rhea" id="RHEA-COMP:9863"/>
        <dbReference type="Rhea" id="RHEA-COMP:11604"/>
        <dbReference type="ChEBI" id="CHEBI:15378"/>
        <dbReference type="ChEBI" id="CHEBI:29999"/>
        <dbReference type="ChEBI" id="CHEBI:30616"/>
        <dbReference type="ChEBI" id="CHEBI:83421"/>
        <dbReference type="ChEBI" id="CHEBI:456216"/>
        <dbReference type="EC" id="2.7.11.1"/>
    </reaction>
</comment>
<sequence length="843" mass="94770">MASKARIVFLIFSYFLLLPGPSYSQPAENFFQGKELKDGDELASANENFRLGFFKLSGKAYLGIWYNRNDEKPSSDANRRTPISDKSSVLTIDDYGNLKISYSGDQSIVLCLVQGASNTSAILLDTDNFRLHQIMNSDGSTKWNMRQSFDNTTDTLLPGLKLGVNNRTGRLGFFSGSGRKRYVGIWHKQADVGNAATDWKLLWVADYGRNPSTRGIWNEQDNLGSSRAAEKPVWVANWNTPVLDKSGILTIGNDGHLKILHDGGVEIVLFSATLVNNASATLLDSGNFVVHELNSDGSIKQVVGSFKLGMDPNNTKQLIIWWQGEIYWVSGLWQNSSFNLPQVLSNDVYYHFSYQSEEKEKYFKYFVYKDVISFQRLSLDTSGALWGMTTNEALKVFLKCERPSFRDGCFGRKYEECFAGKGFTAGKGIMLQSGFKFNEGDKLTLNDCKAIHTHSETDILVQGQKLRGGEHLASSGGTFRLEFFSPGSSRNRYVGISFNIADGVLLVANKKVVWVANRDNPIADKSGILMIDELGRLTISHSGGSLVVSNSVQAANNASAMLLESGNFILREQNSDGSTSQVLWQSFDHPTDTLLPGMKLGISMKTTDIWSLTWWISESNPAKGTFTLTAGFNMDDESMLVIWWKGNTYWISGNWQNGHFEFVPRLSNERDISFSYISNENEKYFTYYLNKNRTLSRYMIDFTRFKFDGNYNMSLFDCRAKCLNNCSCIAHAATDYNETSCTIWSKGVNFKESNNSYSLDVYFLVQEKGKFTSDTLNLYDDSFGTLLILHTLAHVLHIGMVVTIICFCSYVVDIGCPICNWDCSSTSFMLLIQFHSKKMQTER</sequence>
<evidence type="ECO:0000313" key="22">
    <source>
        <dbReference type="EMBL" id="KAK7854604.1"/>
    </source>
</evidence>
<keyword evidence="12" id="KW-0067">ATP-binding</keyword>
<feature type="signal peptide" evidence="20">
    <location>
        <begin position="1"/>
        <end position="24"/>
    </location>
</feature>
<dbReference type="GO" id="GO:0030246">
    <property type="term" value="F:carbohydrate binding"/>
    <property type="evidence" value="ECO:0007669"/>
    <property type="project" value="UniProtKB-KW"/>
</dbReference>
<evidence type="ECO:0000256" key="11">
    <source>
        <dbReference type="ARBA" id="ARBA00022777"/>
    </source>
</evidence>
<evidence type="ECO:0000256" key="20">
    <source>
        <dbReference type="SAM" id="SignalP"/>
    </source>
</evidence>
<evidence type="ECO:0000256" key="3">
    <source>
        <dbReference type="ARBA" id="ARBA00022475"/>
    </source>
</evidence>
<keyword evidence="15" id="KW-1015">Disulfide bond</keyword>
<dbReference type="EC" id="2.7.11.1" evidence="2"/>
<evidence type="ECO:0000256" key="13">
    <source>
        <dbReference type="ARBA" id="ARBA00022989"/>
    </source>
</evidence>
<feature type="chain" id="PRO_5043799504" description="non-specific serine/threonine protein kinase" evidence="20">
    <location>
        <begin position="25"/>
        <end position="843"/>
    </location>
</feature>
<evidence type="ECO:0000256" key="2">
    <source>
        <dbReference type="ARBA" id="ARBA00012513"/>
    </source>
</evidence>
<keyword evidence="4" id="KW-0723">Serine/threonine-protein kinase</keyword>
<dbReference type="SMART" id="SM00108">
    <property type="entry name" value="B_lectin"/>
    <property type="match status" value="3"/>
</dbReference>
<dbReference type="GO" id="GO:0005524">
    <property type="term" value="F:ATP binding"/>
    <property type="evidence" value="ECO:0007669"/>
    <property type="project" value="UniProtKB-KW"/>
</dbReference>
<organism evidence="22 23">
    <name type="scientific">Quercus suber</name>
    <name type="common">Cork oak</name>
    <dbReference type="NCBI Taxonomy" id="58331"/>
    <lineage>
        <taxon>Eukaryota</taxon>
        <taxon>Viridiplantae</taxon>
        <taxon>Streptophyta</taxon>
        <taxon>Embryophyta</taxon>
        <taxon>Tracheophyta</taxon>
        <taxon>Spermatophyta</taxon>
        <taxon>Magnoliopsida</taxon>
        <taxon>eudicotyledons</taxon>
        <taxon>Gunneridae</taxon>
        <taxon>Pentapetalae</taxon>
        <taxon>rosids</taxon>
        <taxon>fabids</taxon>
        <taxon>Fagales</taxon>
        <taxon>Fagaceae</taxon>
        <taxon>Quercus</taxon>
    </lineage>
</organism>
<feature type="domain" description="Bulb-type lectin" evidence="21">
    <location>
        <begin position="147"/>
        <end position="303"/>
    </location>
</feature>
<reference evidence="22 23" key="1">
    <citation type="journal article" date="2018" name="Sci. Data">
        <title>The draft genome sequence of cork oak.</title>
        <authorList>
            <person name="Ramos A.M."/>
            <person name="Usie A."/>
            <person name="Barbosa P."/>
            <person name="Barros P.M."/>
            <person name="Capote T."/>
            <person name="Chaves I."/>
            <person name="Simoes F."/>
            <person name="Abreu I."/>
            <person name="Carrasquinho I."/>
            <person name="Faro C."/>
            <person name="Guimaraes J.B."/>
            <person name="Mendonca D."/>
            <person name="Nobrega F."/>
            <person name="Rodrigues L."/>
            <person name="Saibo N.J.M."/>
            <person name="Varela M.C."/>
            <person name="Egas C."/>
            <person name="Matos J."/>
            <person name="Miguel C.M."/>
            <person name="Oliveira M.M."/>
            <person name="Ricardo C.P."/>
            <person name="Goncalves S."/>
        </authorList>
    </citation>
    <scope>NUCLEOTIDE SEQUENCE [LARGE SCALE GENOMIC DNA]</scope>
    <source>
        <strain evidence="23">cv. HL8</strain>
    </source>
</reference>
<keyword evidence="7" id="KW-0812">Transmembrane</keyword>
<evidence type="ECO:0000259" key="21">
    <source>
        <dbReference type="PROSITE" id="PS50927"/>
    </source>
</evidence>
<evidence type="ECO:0000313" key="23">
    <source>
        <dbReference type="Proteomes" id="UP000237347"/>
    </source>
</evidence>
<dbReference type="Pfam" id="PF01453">
    <property type="entry name" value="B_lectin"/>
    <property type="match status" value="3"/>
</dbReference>
<evidence type="ECO:0000256" key="12">
    <source>
        <dbReference type="ARBA" id="ARBA00022840"/>
    </source>
</evidence>
<dbReference type="GO" id="GO:0004674">
    <property type="term" value="F:protein serine/threonine kinase activity"/>
    <property type="evidence" value="ECO:0007669"/>
    <property type="project" value="UniProtKB-KW"/>
</dbReference>
<evidence type="ECO:0000256" key="4">
    <source>
        <dbReference type="ARBA" id="ARBA00022527"/>
    </source>
</evidence>
<evidence type="ECO:0000256" key="5">
    <source>
        <dbReference type="ARBA" id="ARBA00022553"/>
    </source>
</evidence>
<dbReference type="PROSITE" id="PS50927">
    <property type="entry name" value="BULB_LECTIN"/>
    <property type="match status" value="2"/>
</dbReference>
<keyword evidence="17" id="KW-0325">Glycoprotein</keyword>
<keyword evidence="9" id="KW-0430">Lectin</keyword>
<keyword evidence="5" id="KW-0597">Phosphoprotein</keyword>
<keyword evidence="16" id="KW-0675">Receptor</keyword>
<dbReference type="SUPFAM" id="SSF51110">
    <property type="entry name" value="alpha-D-mannose-specific plant lectins"/>
    <property type="match status" value="3"/>
</dbReference>
<keyword evidence="14" id="KW-0472">Membrane</keyword>
<keyword evidence="8 20" id="KW-0732">Signal</keyword>
<gene>
    <name evidence="22" type="ORF">CFP56_031463</name>
</gene>
<keyword evidence="10" id="KW-0547">Nucleotide-binding</keyword>
<dbReference type="GO" id="GO:0005886">
    <property type="term" value="C:plasma membrane"/>
    <property type="evidence" value="ECO:0007669"/>
    <property type="project" value="UniProtKB-SubCell"/>
</dbReference>
<dbReference type="FunFam" id="2.90.10.10:FF:000009">
    <property type="entry name" value="Receptor-like serine/threonine-protein kinase SD1-8"/>
    <property type="match status" value="1"/>
</dbReference>
<evidence type="ECO:0000256" key="7">
    <source>
        <dbReference type="ARBA" id="ARBA00022692"/>
    </source>
</evidence>
<protein>
    <recommendedName>
        <fullName evidence="2">non-specific serine/threonine protein kinase</fullName>
        <ecNumber evidence="2">2.7.11.1</ecNumber>
    </recommendedName>
</protein>
<keyword evidence="6" id="KW-0808">Transferase</keyword>
<evidence type="ECO:0000256" key="6">
    <source>
        <dbReference type="ARBA" id="ARBA00022679"/>
    </source>
</evidence>
<proteinExistence type="predicted"/>
<dbReference type="InterPro" id="IPR001480">
    <property type="entry name" value="Bulb-type_lectin_dom"/>
</dbReference>
<evidence type="ECO:0000256" key="14">
    <source>
        <dbReference type="ARBA" id="ARBA00023136"/>
    </source>
</evidence>
<dbReference type="Gene3D" id="2.90.10.10">
    <property type="entry name" value="Bulb-type lectin domain"/>
    <property type="match status" value="2"/>
</dbReference>
<dbReference type="EMBL" id="PKMF04000053">
    <property type="protein sequence ID" value="KAK7854604.1"/>
    <property type="molecule type" value="Genomic_DNA"/>
</dbReference>
<evidence type="ECO:0000256" key="15">
    <source>
        <dbReference type="ARBA" id="ARBA00023157"/>
    </source>
</evidence>